<comment type="caution">
    <text evidence="2">The sequence shown here is derived from an EMBL/GenBank/DDBJ whole genome shotgun (WGS) entry which is preliminary data.</text>
</comment>
<proteinExistence type="predicted"/>
<name>A0ABY0MTH4_9BACT</name>
<reference evidence="2 3" key="1">
    <citation type="submission" date="2016-10" db="EMBL/GenBank/DDBJ databases">
        <authorList>
            <person name="Varghese N."/>
            <person name="Submissions S."/>
        </authorList>
    </citation>
    <scope>NUCLEOTIDE SEQUENCE [LARGE SCALE GENOMIC DNA]</scope>
    <source>
        <strain evidence="2 3">DSM 2260</strain>
    </source>
</reference>
<accession>A0ABY0MTH4</accession>
<organism evidence="2 3">
    <name type="scientific">Myxococcus virescens</name>
    <dbReference type="NCBI Taxonomy" id="83456"/>
    <lineage>
        <taxon>Bacteria</taxon>
        <taxon>Pseudomonadati</taxon>
        <taxon>Myxococcota</taxon>
        <taxon>Myxococcia</taxon>
        <taxon>Myxococcales</taxon>
        <taxon>Cystobacterineae</taxon>
        <taxon>Myxococcaceae</taxon>
        <taxon>Myxococcus</taxon>
    </lineage>
</organism>
<feature type="region of interest" description="Disordered" evidence="1">
    <location>
        <begin position="62"/>
        <end position="81"/>
    </location>
</feature>
<feature type="compositionally biased region" description="Low complexity" evidence="1">
    <location>
        <begin position="93"/>
        <end position="106"/>
    </location>
</feature>
<dbReference type="Proteomes" id="UP000198717">
    <property type="component" value="Unassembled WGS sequence"/>
</dbReference>
<feature type="region of interest" description="Disordered" evidence="1">
    <location>
        <begin position="91"/>
        <end position="140"/>
    </location>
</feature>
<dbReference type="EMBL" id="FNAJ01000003">
    <property type="protein sequence ID" value="SDD98429.1"/>
    <property type="molecule type" value="Genomic_DNA"/>
</dbReference>
<keyword evidence="3" id="KW-1185">Reference proteome</keyword>
<evidence type="ECO:0000256" key="1">
    <source>
        <dbReference type="SAM" id="MobiDB-lite"/>
    </source>
</evidence>
<evidence type="ECO:0000313" key="3">
    <source>
        <dbReference type="Proteomes" id="UP000198717"/>
    </source>
</evidence>
<gene>
    <name evidence="2" type="ORF">SAMN04488504_103528</name>
</gene>
<evidence type="ECO:0000313" key="2">
    <source>
        <dbReference type="EMBL" id="SDD98429.1"/>
    </source>
</evidence>
<protein>
    <submittedName>
        <fullName evidence="2">Uncharacterized protein</fullName>
    </submittedName>
</protein>
<feature type="region of interest" description="Disordered" evidence="1">
    <location>
        <begin position="1"/>
        <end position="49"/>
    </location>
</feature>
<feature type="compositionally biased region" description="Basic and acidic residues" evidence="1">
    <location>
        <begin position="1"/>
        <end position="11"/>
    </location>
</feature>
<sequence>MSRTERGDATRTTRGTPRLPVLYSGGRGLSAQRVASDDQGGKPPGGQEQFEAAARLTALRTKRRRARWGGRRAGARDVAAPRGPCAAPAWCGPQPSALSPQPSAPSLRRRALPVRARQPPTGRQRWGAATSAPRSPGPRTAAVCPFTCRRGPTPSGRRRALPADFSHLACESESCAISGCRTSGFCGHGPQAGTSKARLTTRPANPWPCLATMLDTRWDG</sequence>